<dbReference type="Proteomes" id="UP001642484">
    <property type="component" value="Unassembled WGS sequence"/>
</dbReference>
<gene>
    <name evidence="7" type="ORF">CCMP2556_LOCUS37157</name>
</gene>
<dbReference type="InterPro" id="IPR014001">
    <property type="entry name" value="Helicase_ATP-bd"/>
</dbReference>
<protein>
    <recommendedName>
        <fullName evidence="9">P-loop containing nucleoside triphosphate hydrolase protein</fullName>
    </recommendedName>
</protein>
<evidence type="ECO:0000259" key="6">
    <source>
        <dbReference type="PROSITE" id="PS51194"/>
    </source>
</evidence>
<keyword evidence="2" id="KW-0067">ATP-binding</keyword>
<dbReference type="PANTHER" id="PTHR47957:SF3">
    <property type="entry name" value="ATP-DEPENDENT HELICASE HRQ1"/>
    <property type="match status" value="1"/>
</dbReference>
<feature type="domain" description="Helicase C-terminal" evidence="6">
    <location>
        <begin position="286"/>
        <end position="442"/>
    </location>
</feature>
<proteinExistence type="predicted"/>
<dbReference type="Pfam" id="PF22982">
    <property type="entry name" value="WHD_HRQ1"/>
    <property type="match status" value="1"/>
</dbReference>
<dbReference type="SMART" id="SM00487">
    <property type="entry name" value="DEXDc"/>
    <property type="match status" value="1"/>
</dbReference>
<feature type="domain" description="Helicase ATP-binding" evidence="5">
    <location>
        <begin position="35"/>
        <end position="215"/>
    </location>
</feature>
<dbReference type="SMART" id="SM00490">
    <property type="entry name" value="HELICc"/>
    <property type="match status" value="1"/>
</dbReference>
<dbReference type="EMBL" id="CAXAMN010023139">
    <property type="protein sequence ID" value="CAK9075464.1"/>
    <property type="molecule type" value="Genomic_DNA"/>
</dbReference>
<keyword evidence="8" id="KW-1185">Reference proteome</keyword>
<evidence type="ECO:0000256" key="1">
    <source>
        <dbReference type="ARBA" id="ARBA00022741"/>
    </source>
</evidence>
<dbReference type="SUPFAM" id="SSF52540">
    <property type="entry name" value="P-loop containing nucleoside triphosphate hydrolases"/>
    <property type="match status" value="1"/>
</dbReference>
<evidence type="ECO:0008006" key="9">
    <source>
        <dbReference type="Google" id="ProtNLM"/>
    </source>
</evidence>
<dbReference type="CDD" id="cd18797">
    <property type="entry name" value="SF2_C_Hrq"/>
    <property type="match status" value="1"/>
</dbReference>
<dbReference type="InterPro" id="IPR001650">
    <property type="entry name" value="Helicase_C-like"/>
</dbReference>
<keyword evidence="1" id="KW-0547">Nucleotide-binding</keyword>
<dbReference type="Pfam" id="PF00270">
    <property type="entry name" value="DEAD"/>
    <property type="match status" value="1"/>
</dbReference>
<dbReference type="InterPro" id="IPR027417">
    <property type="entry name" value="P-loop_NTPase"/>
</dbReference>
<keyword evidence="4" id="KW-0732">Signal</keyword>
<evidence type="ECO:0000313" key="7">
    <source>
        <dbReference type="EMBL" id="CAK9075464.1"/>
    </source>
</evidence>
<dbReference type="Gene3D" id="3.40.50.300">
    <property type="entry name" value="P-loop containing nucleotide triphosphate hydrolases"/>
    <property type="match status" value="2"/>
</dbReference>
<sequence length="660" mass="74120">MFKRLCQWLIFLWFLTFSESLALSKRASWRMMRMRHVLGKKKHLCLTTGTSSGKSLAFALPILEAYRRDPNSKALVLFPTKALAQDQLGKLQKLFQQVCPGLGVCTFDGDTPKDDRARLLKSSNVFLTNPDMLHFTILSSHLKWRHVLENLRHVVLDEAHVYRGSFGSHAALLLRRFRRVLKHYKTSPLFIACSATMCNAGAFFTKLLALEPGEEVCVVDEDTAGRGDRQFCLWNPPLLEALPGQPSREEQNARKRARHSEREGPQAAPRLPPGVGYKTRSSPYEEAAWLLAQAARRGHRTVCFLQVRALVEIILQASLKHLDDRPDLQARIAGYRGGYAAVERRKLERRLFTGDLLCVIATNALELGIDIGDLDLTLHVGIPHTVASIWQQAGRAGRRGRPSAAILIAMDAPLEQHFCRNPDEFFLRSIEARVPDTSNELLLKGHLLCAAAELAPLSSADAHRWFGETATILDELLREGRLVSQVRQQPGTNTEVGMLMRVTQGKGRKAPKEEVSLRDIDPVQFQVVIRGNSSPLETLDQKQTYMRLHPGAIYLNQQTSYFVEELDLTKKIAWVIPRDSRKIEYYTECREHAMINLAGGGSARAAVLPRAAGAEVLSATPVVRSSQATAHWRMYGFRKKSKKDHSIMDLVELTLPPVET</sequence>
<comment type="caution">
    <text evidence="7">The sequence shown here is derived from an EMBL/GenBank/DDBJ whole genome shotgun (WGS) entry which is preliminary data.</text>
</comment>
<evidence type="ECO:0000256" key="2">
    <source>
        <dbReference type="ARBA" id="ARBA00022840"/>
    </source>
</evidence>
<dbReference type="InterPro" id="IPR055227">
    <property type="entry name" value="HRQ1_WHD"/>
</dbReference>
<dbReference type="PROSITE" id="PS51192">
    <property type="entry name" value="HELICASE_ATP_BIND_1"/>
    <property type="match status" value="1"/>
</dbReference>
<dbReference type="Pfam" id="PF00271">
    <property type="entry name" value="Helicase_C"/>
    <property type="match status" value="1"/>
</dbReference>
<dbReference type="PANTHER" id="PTHR47957">
    <property type="entry name" value="ATP-DEPENDENT HELICASE HRQ1"/>
    <property type="match status" value="1"/>
</dbReference>
<evidence type="ECO:0000256" key="3">
    <source>
        <dbReference type="SAM" id="MobiDB-lite"/>
    </source>
</evidence>
<accession>A0ABP0PI07</accession>
<feature type="region of interest" description="Disordered" evidence="3">
    <location>
        <begin position="242"/>
        <end position="276"/>
    </location>
</feature>
<dbReference type="PROSITE" id="PS51194">
    <property type="entry name" value="HELICASE_CTER"/>
    <property type="match status" value="1"/>
</dbReference>
<feature type="chain" id="PRO_5045863199" description="P-loop containing nucleoside triphosphate hydrolase protein" evidence="4">
    <location>
        <begin position="21"/>
        <end position="660"/>
    </location>
</feature>
<dbReference type="InterPro" id="IPR011545">
    <property type="entry name" value="DEAD/DEAH_box_helicase_dom"/>
</dbReference>
<reference evidence="7 8" key="1">
    <citation type="submission" date="2024-02" db="EMBL/GenBank/DDBJ databases">
        <authorList>
            <person name="Chen Y."/>
            <person name="Shah S."/>
            <person name="Dougan E. K."/>
            <person name="Thang M."/>
            <person name="Chan C."/>
        </authorList>
    </citation>
    <scope>NUCLEOTIDE SEQUENCE [LARGE SCALE GENOMIC DNA]</scope>
</reference>
<evidence type="ECO:0000259" key="5">
    <source>
        <dbReference type="PROSITE" id="PS51192"/>
    </source>
</evidence>
<feature type="signal peptide" evidence="4">
    <location>
        <begin position="1"/>
        <end position="20"/>
    </location>
</feature>
<evidence type="ECO:0000313" key="8">
    <source>
        <dbReference type="Proteomes" id="UP001642484"/>
    </source>
</evidence>
<evidence type="ECO:0000256" key="4">
    <source>
        <dbReference type="SAM" id="SignalP"/>
    </source>
</evidence>
<name>A0ABP0PI07_9DINO</name>
<organism evidence="7 8">
    <name type="scientific">Durusdinium trenchii</name>
    <dbReference type="NCBI Taxonomy" id="1381693"/>
    <lineage>
        <taxon>Eukaryota</taxon>
        <taxon>Sar</taxon>
        <taxon>Alveolata</taxon>
        <taxon>Dinophyceae</taxon>
        <taxon>Suessiales</taxon>
        <taxon>Symbiodiniaceae</taxon>
        <taxon>Durusdinium</taxon>
    </lineage>
</organism>